<gene>
    <name evidence="2" type="ORF">SNEC2469_LOCUS33230</name>
</gene>
<reference evidence="2" key="1">
    <citation type="submission" date="2021-02" db="EMBL/GenBank/DDBJ databases">
        <authorList>
            <person name="Dougan E. K."/>
            <person name="Rhodes N."/>
            <person name="Thang M."/>
            <person name="Chan C."/>
        </authorList>
    </citation>
    <scope>NUCLEOTIDE SEQUENCE</scope>
</reference>
<comment type="caution">
    <text evidence="2">The sequence shown here is derived from an EMBL/GenBank/DDBJ whole genome shotgun (WGS) entry which is preliminary data.</text>
</comment>
<dbReference type="AlphaFoldDB" id="A0A813C657"/>
<organism evidence="2 3">
    <name type="scientific">Symbiodinium necroappetens</name>
    <dbReference type="NCBI Taxonomy" id="1628268"/>
    <lineage>
        <taxon>Eukaryota</taxon>
        <taxon>Sar</taxon>
        <taxon>Alveolata</taxon>
        <taxon>Dinophyceae</taxon>
        <taxon>Suessiales</taxon>
        <taxon>Symbiodiniaceae</taxon>
        <taxon>Symbiodinium</taxon>
    </lineage>
</organism>
<protein>
    <submittedName>
        <fullName evidence="2">Uncharacterized protein</fullName>
    </submittedName>
</protein>
<evidence type="ECO:0000256" key="1">
    <source>
        <dbReference type="SAM" id="MobiDB-lite"/>
    </source>
</evidence>
<name>A0A813C657_9DINO</name>
<evidence type="ECO:0000313" key="3">
    <source>
        <dbReference type="Proteomes" id="UP000601435"/>
    </source>
</evidence>
<feature type="region of interest" description="Disordered" evidence="1">
    <location>
        <begin position="1"/>
        <end position="86"/>
    </location>
</feature>
<accession>A0A813C657</accession>
<proteinExistence type="predicted"/>
<dbReference type="EMBL" id="CAJNJA010086763">
    <property type="protein sequence ID" value="CAE7938642.1"/>
    <property type="molecule type" value="Genomic_DNA"/>
</dbReference>
<feature type="compositionally biased region" description="Basic and acidic residues" evidence="1">
    <location>
        <begin position="33"/>
        <end position="48"/>
    </location>
</feature>
<dbReference type="OrthoDB" id="446855at2759"/>
<evidence type="ECO:0000313" key="2">
    <source>
        <dbReference type="EMBL" id="CAE7938642.1"/>
    </source>
</evidence>
<feature type="compositionally biased region" description="Polar residues" evidence="1">
    <location>
        <begin position="14"/>
        <end position="24"/>
    </location>
</feature>
<sequence>MSDDIRAAMLGVDSSGTAPTSSSNVEEDNADYAPHRLDSRDYSDDWDRGASSTAPPVHQAPPQAPRRNARPSFPFARPSYDEYDRRRAEAERDWGNADFDEPDIYWQHRPCPASWTDRLCTAPRAREDAFCSSSSFSSANDLYFSTVCGGLSSTGDFCCRCCGPYFRTYFKS</sequence>
<dbReference type="Proteomes" id="UP000601435">
    <property type="component" value="Unassembled WGS sequence"/>
</dbReference>
<keyword evidence="3" id="KW-1185">Reference proteome</keyword>